<evidence type="ECO:0000256" key="3">
    <source>
        <dbReference type="ARBA" id="ARBA00023002"/>
    </source>
</evidence>
<dbReference type="PANTHER" id="PTHR42748">
    <property type="entry name" value="NITROGEN METABOLITE REPRESSION PROTEIN NMRA FAMILY MEMBER"/>
    <property type="match status" value="1"/>
</dbReference>
<keyword evidence="6" id="KW-1185">Reference proteome</keyword>
<dbReference type="GO" id="GO:0016491">
    <property type="term" value="F:oxidoreductase activity"/>
    <property type="evidence" value="ECO:0007669"/>
    <property type="project" value="UniProtKB-KW"/>
</dbReference>
<dbReference type="GO" id="GO:0005634">
    <property type="term" value="C:nucleus"/>
    <property type="evidence" value="ECO:0007669"/>
    <property type="project" value="TreeGrafter"/>
</dbReference>
<evidence type="ECO:0000259" key="4">
    <source>
        <dbReference type="Pfam" id="PF05368"/>
    </source>
</evidence>
<keyword evidence="3" id="KW-0560">Oxidoreductase</keyword>
<dbReference type="InterPro" id="IPR051164">
    <property type="entry name" value="NmrA-like_oxidored"/>
</dbReference>
<dbReference type="OrthoDB" id="3358371at2759"/>
<dbReference type="InterPro" id="IPR036291">
    <property type="entry name" value="NAD(P)-bd_dom_sf"/>
</dbReference>
<reference evidence="5" key="1">
    <citation type="submission" date="2021-07" db="EMBL/GenBank/DDBJ databases">
        <authorList>
            <person name="Durling M."/>
        </authorList>
    </citation>
    <scope>NUCLEOTIDE SEQUENCE</scope>
</reference>
<dbReference type="SUPFAM" id="SSF51735">
    <property type="entry name" value="NAD(P)-binding Rossmann-fold domains"/>
    <property type="match status" value="1"/>
</dbReference>
<dbReference type="Gene3D" id="3.40.50.720">
    <property type="entry name" value="NAD(P)-binding Rossmann-like Domain"/>
    <property type="match status" value="1"/>
</dbReference>
<dbReference type="AlphaFoldDB" id="A0A9N9LVL5"/>
<organism evidence="5 6">
    <name type="scientific">Hymenoscyphus albidus</name>
    <dbReference type="NCBI Taxonomy" id="595503"/>
    <lineage>
        <taxon>Eukaryota</taxon>
        <taxon>Fungi</taxon>
        <taxon>Dikarya</taxon>
        <taxon>Ascomycota</taxon>
        <taxon>Pezizomycotina</taxon>
        <taxon>Leotiomycetes</taxon>
        <taxon>Helotiales</taxon>
        <taxon>Helotiaceae</taxon>
        <taxon>Hymenoscyphus</taxon>
    </lineage>
</organism>
<dbReference type="EMBL" id="CAJVRM010000309">
    <property type="protein sequence ID" value="CAG8979391.1"/>
    <property type="molecule type" value="Genomic_DNA"/>
</dbReference>
<evidence type="ECO:0000256" key="2">
    <source>
        <dbReference type="ARBA" id="ARBA00022857"/>
    </source>
</evidence>
<comment type="caution">
    <text evidence="5">The sequence shown here is derived from an EMBL/GenBank/DDBJ whole genome shotgun (WGS) entry which is preliminary data.</text>
</comment>
<dbReference type="Gene3D" id="3.90.25.10">
    <property type="entry name" value="UDP-galactose 4-epimerase, domain 1"/>
    <property type="match status" value="1"/>
</dbReference>
<name>A0A9N9LVL5_9HELO</name>
<comment type="similarity">
    <text evidence="1">Belongs to the NmrA-type oxidoreductase family.</text>
</comment>
<evidence type="ECO:0000313" key="5">
    <source>
        <dbReference type="EMBL" id="CAG8979391.1"/>
    </source>
</evidence>
<evidence type="ECO:0000256" key="1">
    <source>
        <dbReference type="ARBA" id="ARBA00006328"/>
    </source>
</evidence>
<dbReference type="Proteomes" id="UP000701801">
    <property type="component" value="Unassembled WGS sequence"/>
</dbReference>
<evidence type="ECO:0000313" key="6">
    <source>
        <dbReference type="Proteomes" id="UP000701801"/>
    </source>
</evidence>
<dbReference type="InterPro" id="IPR008030">
    <property type="entry name" value="NmrA-like"/>
</dbReference>
<dbReference type="PANTHER" id="PTHR42748:SF30">
    <property type="entry name" value="NMRA-LIKE DOMAIN-CONTAINING PROTEIN"/>
    <property type="match status" value="1"/>
</dbReference>
<dbReference type="Pfam" id="PF05368">
    <property type="entry name" value="NmrA"/>
    <property type="match status" value="1"/>
</dbReference>
<proteinExistence type="inferred from homology"/>
<sequence length="305" mass="33643">MAPIYVVTAATGAQGSSTARALIAAGATVRAIVRDVNAPVAKALQEIGAVLFEGDFDSLDTIKDALSGATGLFYNPFPTPTIVGEANAIISLAKATSTIRTVVLSTVFYCGSPAIWDYNPTDSHIYLYYKGKFEVEKALKAAGFENYTILRPAWIMHNYILPHSSHHFPELSEKAELAHLYPPETEMSHVDPRDIGKFAAAAFLKPAQFREEEIELGYENLTIEKARTTLSKVLGFEVAQRRRSAEEEVAMEQVATTQPFQRLAINKPLTIDGQALERKFGIKMTGFEDYCLREKEALVRSIHKA</sequence>
<accession>A0A9N9LVL5</accession>
<keyword evidence="2" id="KW-0521">NADP</keyword>
<gene>
    <name evidence="5" type="ORF">HYALB_00010482</name>
</gene>
<protein>
    <recommendedName>
        <fullName evidence="4">NmrA-like domain-containing protein</fullName>
    </recommendedName>
</protein>
<feature type="domain" description="NmrA-like" evidence="4">
    <location>
        <begin position="6"/>
        <end position="242"/>
    </location>
</feature>